<feature type="region of interest" description="Disordered" evidence="1">
    <location>
        <begin position="1"/>
        <end position="26"/>
    </location>
</feature>
<dbReference type="Proteomes" id="UP000515160">
    <property type="component" value="Chromosome 3"/>
</dbReference>
<reference evidence="4" key="1">
    <citation type="submission" date="2025-08" db="UniProtKB">
        <authorList>
            <consortium name="RefSeq"/>
        </authorList>
    </citation>
    <scope>IDENTIFICATION</scope>
    <source>
        <strain evidence="4">15112-1751.03</strain>
        <tissue evidence="4">Whole Adult</tissue>
    </source>
</reference>
<dbReference type="GeneID" id="117570344"/>
<accession>A0A6P8X3C3</accession>
<organism evidence="3 4">
    <name type="scientific">Drosophila albomicans</name>
    <name type="common">Fruit fly</name>
    <dbReference type="NCBI Taxonomy" id="7291"/>
    <lineage>
        <taxon>Eukaryota</taxon>
        <taxon>Metazoa</taxon>
        <taxon>Ecdysozoa</taxon>
        <taxon>Arthropoda</taxon>
        <taxon>Hexapoda</taxon>
        <taxon>Insecta</taxon>
        <taxon>Pterygota</taxon>
        <taxon>Neoptera</taxon>
        <taxon>Endopterygota</taxon>
        <taxon>Diptera</taxon>
        <taxon>Brachycera</taxon>
        <taxon>Muscomorpha</taxon>
        <taxon>Ephydroidea</taxon>
        <taxon>Drosophilidae</taxon>
        <taxon>Drosophila</taxon>
    </lineage>
</organism>
<sequence>MASSGSRVGRTASTMSGGQKSRQTFPTRQPCFTLKRPLIFQVRKSLVEYVDDELLEMKTSVFYQRIFILAKNVERERESNQTTQATLAAHAATAATMAASRPQLDGDTATLKTAEVMGGGDDEHYSQASTVEELPTQPKLEPDDPQDPEKETLTRTFNFDFDDDAQGEDEAEELEAEAELEAGPKDRYTLFTEKLQELQKKCRYLSYTPDPMCGLLVYMNDYTMLMLESGEDMMGIFCGELLKCIGDYWQSNRVVLIEDHIQDLYTRELVFRRIPAAFLNEKFPPSTPTDEYLMGKQHLIIKEKMHTICSLVHDSLEPRGLTATDLSHAESTMGMDPPSDNEGGFEGSEEDHPPRVSYQAKTSLALASTQLAPDVFRKLLPEIQRIELVLASTRFYYTLQEFTDLYGKVPFGRDDDSFYWPIQNNYAPPNIFVRTPFDINLTFADYSAQMNRRMQEEQEKHKAEMEAAAVAEAMDQSQDGGQPRHTNQPKEAEADVLQSHCILSAIQASLLFLAVVSLLYLAYLPQNSNSVTMFSALRT</sequence>
<feature type="compositionally biased region" description="Polar residues" evidence="1">
    <location>
        <begin position="475"/>
        <end position="486"/>
    </location>
</feature>
<protein>
    <submittedName>
        <fullName evidence="4">Uncharacterized protein LOC117570344 isoform X1</fullName>
    </submittedName>
</protein>
<evidence type="ECO:0000256" key="1">
    <source>
        <dbReference type="SAM" id="MobiDB-lite"/>
    </source>
</evidence>
<dbReference type="AlphaFoldDB" id="A0A6P8X3C3"/>
<evidence type="ECO:0000313" key="4">
    <source>
        <dbReference type="RefSeq" id="XP_034107789.1"/>
    </source>
</evidence>
<evidence type="ECO:0000313" key="3">
    <source>
        <dbReference type="Proteomes" id="UP000515160"/>
    </source>
</evidence>
<feature type="region of interest" description="Disordered" evidence="1">
    <location>
        <begin position="117"/>
        <end position="151"/>
    </location>
</feature>
<name>A0A6P8X3C3_DROAB</name>
<keyword evidence="2" id="KW-1133">Transmembrane helix</keyword>
<keyword evidence="3" id="KW-1185">Reference proteome</keyword>
<dbReference type="OrthoDB" id="548795at2759"/>
<gene>
    <name evidence="4" type="primary">LOC117570344</name>
</gene>
<dbReference type="RefSeq" id="XP_034107789.1">
    <property type="nucleotide sequence ID" value="XM_034251898.2"/>
</dbReference>
<proteinExistence type="predicted"/>
<feature type="region of interest" description="Disordered" evidence="1">
    <location>
        <begin position="329"/>
        <end position="354"/>
    </location>
</feature>
<evidence type="ECO:0000256" key="2">
    <source>
        <dbReference type="SAM" id="Phobius"/>
    </source>
</evidence>
<keyword evidence="2" id="KW-0812">Transmembrane</keyword>
<feature type="transmembrane region" description="Helical" evidence="2">
    <location>
        <begin position="502"/>
        <end position="523"/>
    </location>
</feature>
<keyword evidence="2" id="KW-0472">Membrane</keyword>
<feature type="region of interest" description="Disordered" evidence="1">
    <location>
        <begin position="464"/>
        <end position="492"/>
    </location>
</feature>